<evidence type="ECO:0000313" key="13">
    <source>
        <dbReference type="Proteomes" id="UP000274131"/>
    </source>
</evidence>
<evidence type="ECO:0000256" key="4">
    <source>
        <dbReference type="ARBA" id="ARBA00011695"/>
    </source>
</evidence>
<dbReference type="GO" id="GO:0005634">
    <property type="term" value="C:nucleus"/>
    <property type="evidence" value="ECO:0007669"/>
    <property type="project" value="UniProtKB-SubCell"/>
</dbReference>
<dbReference type="Pfam" id="PF01112">
    <property type="entry name" value="Asparaginase_2"/>
    <property type="match status" value="1"/>
</dbReference>
<feature type="domain" description="Condensin complex subunit 1 C-terminal" evidence="11">
    <location>
        <begin position="1492"/>
        <end position="1640"/>
    </location>
</feature>
<comment type="subcellular location">
    <subcellularLocation>
        <location evidence="1">Nucleus</location>
    </subcellularLocation>
</comment>
<comment type="similarity">
    <text evidence="3">Belongs to the Ntn-hydrolase family.</text>
</comment>
<keyword evidence="8" id="KW-0131">Cell cycle</keyword>
<evidence type="ECO:0000313" key="14">
    <source>
        <dbReference type="WBParaSite" id="EVEC_0000821001-mRNA-1"/>
    </source>
</evidence>
<evidence type="ECO:0000256" key="9">
    <source>
        <dbReference type="PIRSR" id="PIRSR600246-1"/>
    </source>
</evidence>
<comment type="similarity">
    <text evidence="2">Belongs to the prefoldin subunit beta family.</text>
</comment>
<protein>
    <submittedName>
        <fullName evidence="14">Cnd1 domain-containing protein</fullName>
    </submittedName>
</protein>
<dbReference type="GO" id="GO:0006457">
    <property type="term" value="P:protein folding"/>
    <property type="evidence" value="ECO:0007669"/>
    <property type="project" value="InterPro"/>
</dbReference>
<dbReference type="PANTHER" id="PTHR14222">
    <property type="entry name" value="CONDENSIN"/>
    <property type="match status" value="1"/>
</dbReference>
<dbReference type="GO" id="GO:0000779">
    <property type="term" value="C:condensed chromosome, centromeric region"/>
    <property type="evidence" value="ECO:0007669"/>
    <property type="project" value="TreeGrafter"/>
</dbReference>
<dbReference type="Pfam" id="PF12717">
    <property type="entry name" value="Cnd1"/>
    <property type="match status" value="1"/>
</dbReference>
<dbReference type="InterPro" id="IPR032682">
    <property type="entry name" value="Cnd1_C"/>
</dbReference>
<evidence type="ECO:0000256" key="3">
    <source>
        <dbReference type="ARBA" id="ARBA00010872"/>
    </source>
</evidence>
<dbReference type="CDD" id="cd04514">
    <property type="entry name" value="Taspase1_like"/>
    <property type="match status" value="1"/>
</dbReference>
<sequence length="1899" mass="213253">METLLAVHGGAGYHKGKVDELCAEVLRQGKRDLIRVVKLLEDDSTTNCGTGSNLTVSGEVECEAAISYSKGQYYLFPSKLFDTIIIFLGNMFGAIGSVKRIRNPIEVASMLAEDSTNYSSGLVPPSVLVSEGAEKYAESKGVLLCSNSDLITSEATSQWQKARAKVGIGKENRLDTVGAVSLSNEGYCSAASSSGGFVVKASGRLGLCTQVGGAVWAEQRGKRNVAVSLSGCGEYISKTLLAYKLASALLEWDSESGLLSECVQATFTDSFCNSPLLSCRPKDRVLAGGLALFADLDSGCAELLAFHNTAHLPFAFDDGGKIKKFFSRKASESAFIIHAFPIHSAPLRKKFVIPTRDDDLLEKTDDFYTVELSPTLEELEESIGGLRSEIELENWKGVLDYFDYLFFFVRFKYEDDPWRYRTRLIPLLTKGLYLVLDSFEKLLDILAKAEIDFLDGDDASIERELHLCGVQMYLYLLCRISYMFEVETQNRQKSVSGLTVKKGARKEVASEDIKNFISFWTSEREKVVEAVVISVYVSSVFCRLIEDLAFKLLENPDLSKVSHRPWLHTIFNFLRTIAVDFDDYSKIGERLILLMKHLDYLASSSQPTLRCAVLTSYYEVVTHIYSGSDLENPDCQDHIVDVNANVRSRALQLWTKLAKASQIPINFIQNCLITDAAGRLLDKSLFVRKNAAAFLWTFLDYNPFGPSLSSEELKTQLSLAFDEYKELKKDSPENDLVKSVMDKWKSIQDDVIKCIERAIAQEGDGKEISLIGAGGDFVEGQSRECESSELPNKLESDQITEFYGEVLRSIKLKRWEKAFVELVVEEKTRSSVITAFVIAALKGELLDIDLFVAFDLMSRYFSPNSFVVIVIKKYLENCVNVQLNDDEQLLLEEDKMEDFEDKLLKIEKKIDFLQVGVERFFVDFLVCILFKLCLIVYIIFEGALVFALEMENCLEVAVRSVMTGQAGELGEIIKLLVEASKFEIKGSSKAIRELFRVVWKRDSGVQDVLVNAAKDLFVSSNEKHEIMVRRTAENLFKGVLGASEEERVSIEQVCASVIYLMIKNDVFDEEIYDIVVEVLFAASGPLRVTALRLFSLICKQVKFISGYLSLFYFIFCCFFEADDGTLAGEFCSLVAMFGSLPDMKTLQSISRTPFRLEDSHQLFEYIHSLILHGFTIKKYRWIDVIIKGLNAIFYVDAQPSLRISNLSSDLVRITKFVLSEAIKAKKLCSSLGSGDKCEPQDAAGICPIDAQSLIENEEAWLARNAAVLSLDDSASKIADLDFVCSEDLQGAILNQLKEEISTYAEGAVECWDLVAERLCFFAGEVALKFLIHVDVSFVAEMKRKNELLHSLYGGSAKDPTVAKILKTVKDFPEDRQLTQLERDSVNRCGLFELLEYEDEDRLGMSEMSQEEKVVQIAQHICDKELLHTDALLGRMLPFIFHILEVKKCCSRERVRSAAVLALAKIMLLSNDLCEKAMPVFLDYLANSPSSICRSNLMVAAADICFRFPNIIEGCSGHLFERIRDRDKYVRHTCIIVLTHLLLNDMIKVRTSIVEVAKCTVDEDETMAELSNSLFVELSKKGNIIYNLMPDMISRISTDNDVTFDDFNAIMKIVLSFIKRDRQSDNLLEKLCVRLQACVDQNGFIDESLAERISLCIARLPLTEKSSAVFSEYIPALSCLFQNDAIYNNFSAAISSLKRTAIRNTELKSEVDRILDDLSKLRNAGAAQEAVSDETLLQIRFGTICAYGEEPLLPVRKARTTMSTSSGSYVNSKVQVTAEDQKMINKFARLHQRFLELKVKSKELDKNLQNYNDAADELLLLDDADAETIPLKMGNVFVHYNMVGKDSMTQKLEKLKEVTQSDLSHLKDESEEVSAEMDSLKRKLYGKFGNSINLETDKED</sequence>
<dbReference type="InterPro" id="IPR000246">
    <property type="entry name" value="Peptidase_T2"/>
</dbReference>
<dbReference type="InterPro" id="IPR026971">
    <property type="entry name" value="CND1/NCAPD3"/>
</dbReference>
<dbReference type="GO" id="GO:0000796">
    <property type="term" value="C:condensin complex"/>
    <property type="evidence" value="ECO:0007669"/>
    <property type="project" value="TreeGrafter"/>
</dbReference>
<evidence type="ECO:0000256" key="2">
    <source>
        <dbReference type="ARBA" id="ARBA00008045"/>
    </source>
</evidence>
<reference evidence="12 13" key="2">
    <citation type="submission" date="2018-10" db="EMBL/GenBank/DDBJ databases">
        <authorList>
            <consortium name="Pathogen Informatics"/>
        </authorList>
    </citation>
    <scope>NUCLEOTIDE SEQUENCE [LARGE SCALE GENOMIC DNA]</scope>
</reference>
<dbReference type="GO" id="GO:0051082">
    <property type="term" value="F:unfolded protein binding"/>
    <property type="evidence" value="ECO:0007669"/>
    <property type="project" value="InterPro"/>
</dbReference>
<feature type="active site" description="Nucleophile" evidence="9">
    <location>
        <position position="176"/>
    </location>
</feature>
<dbReference type="EMBL" id="UXUI01009046">
    <property type="protein sequence ID" value="VDD92943.1"/>
    <property type="molecule type" value="Genomic_DNA"/>
</dbReference>
<dbReference type="Gene3D" id="3.60.20.30">
    <property type="entry name" value="(Glycosyl)asparaginase"/>
    <property type="match status" value="1"/>
</dbReference>
<evidence type="ECO:0000256" key="10">
    <source>
        <dbReference type="PIRSR" id="PIRSR600246-3"/>
    </source>
</evidence>
<dbReference type="Pfam" id="PF01920">
    <property type="entry name" value="Prefoldin_2"/>
    <property type="match status" value="1"/>
</dbReference>
<evidence type="ECO:0000313" key="12">
    <source>
        <dbReference type="EMBL" id="VDD92943.1"/>
    </source>
</evidence>
<reference evidence="14" key="1">
    <citation type="submission" date="2016-04" db="UniProtKB">
        <authorList>
            <consortium name="WormBaseParasite"/>
        </authorList>
    </citation>
    <scope>IDENTIFICATION</scope>
</reference>
<dbReference type="SUPFAM" id="SSF48371">
    <property type="entry name" value="ARM repeat"/>
    <property type="match status" value="1"/>
</dbReference>
<dbReference type="GO" id="GO:0010032">
    <property type="term" value="P:meiotic chromosome condensation"/>
    <property type="evidence" value="ECO:0007669"/>
    <property type="project" value="TreeGrafter"/>
</dbReference>
<gene>
    <name evidence="12" type="ORF">EVEC_LOCUS7694</name>
</gene>
<evidence type="ECO:0000259" key="11">
    <source>
        <dbReference type="Pfam" id="PF12717"/>
    </source>
</evidence>
<dbReference type="PANTHER" id="PTHR14222:SF2">
    <property type="entry name" value="CONDENSIN COMPLEX SUBUNIT 1"/>
    <property type="match status" value="1"/>
</dbReference>
<dbReference type="SUPFAM" id="SSF56235">
    <property type="entry name" value="N-terminal nucleophile aminohydrolases (Ntn hydrolases)"/>
    <property type="match status" value="1"/>
</dbReference>
<evidence type="ECO:0000256" key="7">
    <source>
        <dbReference type="ARBA" id="ARBA00023242"/>
    </source>
</evidence>
<comment type="subunit">
    <text evidence="4">Heterohexamer of two PFD-alpha type and four PFD-beta type subunits.</text>
</comment>
<dbReference type="InterPro" id="IPR037464">
    <property type="entry name" value="Taspase1"/>
</dbReference>
<evidence type="ECO:0000256" key="1">
    <source>
        <dbReference type="ARBA" id="ARBA00004123"/>
    </source>
</evidence>
<dbReference type="InterPro" id="IPR016024">
    <property type="entry name" value="ARM-type_fold"/>
</dbReference>
<keyword evidence="13" id="KW-1185">Reference proteome</keyword>
<dbReference type="InterPro" id="IPR029055">
    <property type="entry name" value="Ntn_hydrolases_N"/>
</dbReference>
<evidence type="ECO:0000256" key="8">
    <source>
        <dbReference type="ARBA" id="ARBA00023306"/>
    </source>
</evidence>
<evidence type="ECO:0000256" key="5">
    <source>
        <dbReference type="ARBA" id="ARBA00022618"/>
    </source>
</evidence>
<dbReference type="STRING" id="51028.A0A0N4VCC1"/>
<dbReference type="GO" id="GO:0007076">
    <property type="term" value="P:mitotic chromosome condensation"/>
    <property type="evidence" value="ECO:0007669"/>
    <property type="project" value="InterPro"/>
</dbReference>
<dbReference type="Proteomes" id="UP000274131">
    <property type="component" value="Unassembled WGS sequence"/>
</dbReference>
<dbReference type="GO" id="GO:0004298">
    <property type="term" value="F:threonine-type endopeptidase activity"/>
    <property type="evidence" value="ECO:0007669"/>
    <property type="project" value="InterPro"/>
</dbReference>
<dbReference type="WBParaSite" id="EVEC_0000821001-mRNA-1">
    <property type="protein sequence ID" value="EVEC_0000821001-mRNA-1"/>
    <property type="gene ID" value="EVEC_0000821001"/>
</dbReference>
<keyword evidence="5" id="KW-0132">Cell division</keyword>
<proteinExistence type="inferred from homology"/>
<dbReference type="GO" id="GO:0042393">
    <property type="term" value="F:histone binding"/>
    <property type="evidence" value="ECO:0007669"/>
    <property type="project" value="TreeGrafter"/>
</dbReference>
<organism evidence="14">
    <name type="scientific">Enterobius vermicularis</name>
    <name type="common">Human pinworm</name>
    <dbReference type="NCBI Taxonomy" id="51028"/>
    <lineage>
        <taxon>Eukaryota</taxon>
        <taxon>Metazoa</taxon>
        <taxon>Ecdysozoa</taxon>
        <taxon>Nematoda</taxon>
        <taxon>Chromadorea</taxon>
        <taxon>Rhabditida</taxon>
        <taxon>Spirurina</taxon>
        <taxon>Oxyuridomorpha</taxon>
        <taxon>Oxyuroidea</taxon>
        <taxon>Oxyuridae</taxon>
        <taxon>Enterobius</taxon>
    </lineage>
</organism>
<dbReference type="GO" id="GO:0051301">
    <property type="term" value="P:cell division"/>
    <property type="evidence" value="ECO:0007669"/>
    <property type="project" value="UniProtKB-KW"/>
</dbReference>
<keyword evidence="6" id="KW-0498">Mitosis</keyword>
<dbReference type="OrthoDB" id="77601at2759"/>
<dbReference type="GO" id="GO:0016272">
    <property type="term" value="C:prefoldin complex"/>
    <property type="evidence" value="ECO:0007669"/>
    <property type="project" value="InterPro"/>
</dbReference>
<accession>A0A0N4VCC1</accession>
<name>A0A0N4VCC1_ENTVE</name>
<evidence type="ECO:0000256" key="6">
    <source>
        <dbReference type="ARBA" id="ARBA00022776"/>
    </source>
</evidence>
<feature type="site" description="Cleavage; by autolysis" evidence="10">
    <location>
        <begin position="175"/>
        <end position="176"/>
    </location>
</feature>
<dbReference type="InterPro" id="IPR002777">
    <property type="entry name" value="PFD_beta-like"/>
</dbReference>
<keyword evidence="7" id="KW-0539">Nucleus</keyword>